<dbReference type="NCBIfam" id="TIGR02745">
    <property type="entry name" value="ccoG_rdxA_fixG"/>
    <property type="match status" value="1"/>
</dbReference>
<proteinExistence type="predicted"/>
<feature type="transmembrane region" description="Helical" evidence="7">
    <location>
        <begin position="215"/>
        <end position="236"/>
    </location>
</feature>
<dbReference type="PANTHER" id="PTHR30176:SF3">
    <property type="entry name" value="FERREDOXIN-TYPE PROTEIN NAPH"/>
    <property type="match status" value="1"/>
</dbReference>
<evidence type="ECO:0000256" key="1">
    <source>
        <dbReference type="ARBA" id="ARBA00022448"/>
    </source>
</evidence>
<keyword evidence="6" id="KW-0411">Iron-sulfur</keyword>
<accession>A0ABQ4PU65</accession>
<dbReference type="InterPro" id="IPR014116">
    <property type="entry name" value="Cyt_c_oxidase_cbb3_FixG"/>
</dbReference>
<evidence type="ECO:0000256" key="6">
    <source>
        <dbReference type="ARBA" id="ARBA00023014"/>
    </source>
</evidence>
<evidence type="ECO:0000256" key="3">
    <source>
        <dbReference type="ARBA" id="ARBA00022723"/>
    </source>
</evidence>
<dbReference type="InterPro" id="IPR032879">
    <property type="entry name" value="FixG_C"/>
</dbReference>
<feature type="transmembrane region" description="Helical" evidence="7">
    <location>
        <begin position="111"/>
        <end position="132"/>
    </location>
</feature>
<feature type="transmembrane region" description="Helical" evidence="7">
    <location>
        <begin position="61"/>
        <end position="79"/>
    </location>
</feature>
<comment type="caution">
    <text evidence="9">The sequence shown here is derived from an EMBL/GenBank/DDBJ whole genome shotgun (WGS) entry which is preliminary data.</text>
</comment>
<reference evidence="9" key="2">
    <citation type="journal article" date="2023" name="ISME Commun">
        <title>Characterization of a bloom-associated alphaproteobacterial lineage, 'Candidatus Phycosocius': insights into freshwater algal-bacterial interactions.</title>
        <authorList>
            <person name="Tanabe Y."/>
            <person name="Yamaguchi H."/>
            <person name="Yoshida M."/>
            <person name="Kai A."/>
            <person name="Okazaki Y."/>
        </authorList>
    </citation>
    <scope>NUCLEOTIDE SEQUENCE</scope>
    <source>
        <strain evidence="9">BOTRYCO-1</strain>
    </source>
</reference>
<dbReference type="InterPro" id="IPR051684">
    <property type="entry name" value="Electron_Trans/Redox"/>
</dbReference>
<evidence type="ECO:0000313" key="9">
    <source>
        <dbReference type="EMBL" id="GIU66555.1"/>
    </source>
</evidence>
<organism evidence="9 10">
    <name type="scientific">Candidatus Phycosocius spiralis</name>
    <dbReference type="NCBI Taxonomy" id="2815099"/>
    <lineage>
        <taxon>Bacteria</taxon>
        <taxon>Pseudomonadati</taxon>
        <taxon>Pseudomonadota</taxon>
        <taxon>Alphaproteobacteria</taxon>
        <taxon>Caulobacterales</taxon>
        <taxon>Caulobacterales incertae sedis</taxon>
        <taxon>Candidatus Phycosocius</taxon>
    </lineage>
</organism>
<dbReference type="Pfam" id="PF11614">
    <property type="entry name" value="FixG_C"/>
    <property type="match status" value="1"/>
</dbReference>
<dbReference type="InterPro" id="IPR013783">
    <property type="entry name" value="Ig-like_fold"/>
</dbReference>
<keyword evidence="7" id="KW-1133">Transmembrane helix</keyword>
<dbReference type="Pfam" id="PF12801">
    <property type="entry name" value="Fer4_5"/>
    <property type="match status" value="1"/>
</dbReference>
<evidence type="ECO:0000313" key="10">
    <source>
        <dbReference type="Proteomes" id="UP001161064"/>
    </source>
</evidence>
<feature type="transmembrane region" description="Helical" evidence="7">
    <location>
        <begin position="364"/>
        <end position="384"/>
    </location>
</feature>
<evidence type="ECO:0000256" key="5">
    <source>
        <dbReference type="ARBA" id="ARBA00023004"/>
    </source>
</evidence>
<keyword evidence="7" id="KW-0812">Transmembrane</keyword>
<dbReference type="SUPFAM" id="SSF54862">
    <property type="entry name" value="4Fe-4S ferredoxins"/>
    <property type="match status" value="1"/>
</dbReference>
<feature type="transmembrane region" description="Helical" evidence="7">
    <location>
        <begin position="185"/>
        <end position="203"/>
    </location>
</feature>
<evidence type="ECO:0000259" key="8">
    <source>
        <dbReference type="PROSITE" id="PS51379"/>
    </source>
</evidence>
<dbReference type="RefSeq" id="WP_284359119.1">
    <property type="nucleotide sequence ID" value="NZ_BPFZ01000003.1"/>
</dbReference>
<protein>
    <submittedName>
        <fullName evidence="9">Ferredoxin</fullName>
    </submittedName>
</protein>
<evidence type="ECO:0000256" key="4">
    <source>
        <dbReference type="ARBA" id="ARBA00022982"/>
    </source>
</evidence>
<feature type="domain" description="4Fe-4S ferredoxin-type" evidence="8">
    <location>
        <begin position="280"/>
        <end position="309"/>
    </location>
</feature>
<evidence type="ECO:0000256" key="7">
    <source>
        <dbReference type="SAM" id="Phobius"/>
    </source>
</evidence>
<dbReference type="InterPro" id="IPR017900">
    <property type="entry name" value="4Fe4S_Fe_S_CS"/>
</dbReference>
<sequence>MQAPSTIGLTTRDETTAGEAGHGIMRSDAVAVNGASQRELYEKRQQIYPKAVHGFWRNTKWALLAIFLGIYYVVPFLRWERPGHAPDQFLLFDFAGRRFYLGPIEIWPQELYYVTGLLILGAIGLFLASALFGRVWCGFACPQTVWTDLFIAVEYFFEGDRNQRIRLDKQAWDFNKAWRKIGKHLIWLVISLATGGWFVAFFHDAPTLFTNFFQLKAPLTAYVFASLLTATTYIFAGTLREQICTYMCPWPRIQAAMLDQDALSVTYRYDRGDPRGPHKKGDTWEGRGDCIDCRQCVAACPAGIDIRDGLQIECINCALCIDACDEIMVKVERPKGLIAFDTIQNIERRQAGEKPRFVIIRGRTLFYGALFVAISGLMLSGLFLRSNLDVSVQRDRAPLFVPLSTGHVRNAYTLKILNKANETRELEISFEGVKYGLLEANEIPVKDNKIVVQAGPDRVTQVRLFLSADPEKQDDRSSHMEFNVRAILDGETAHAKTVFISADQSKNRDDRDED</sequence>
<keyword evidence="4" id="KW-0249">Electron transport</keyword>
<keyword evidence="1" id="KW-0813">Transport</keyword>
<dbReference type="Pfam" id="PF13746">
    <property type="entry name" value="Fer4_18"/>
    <property type="match status" value="1"/>
</dbReference>
<dbReference type="PANTHER" id="PTHR30176">
    <property type="entry name" value="FERREDOXIN-TYPE PROTEIN NAPH"/>
    <property type="match status" value="1"/>
</dbReference>
<evidence type="ECO:0000256" key="2">
    <source>
        <dbReference type="ARBA" id="ARBA00022485"/>
    </source>
</evidence>
<gene>
    <name evidence="9" type="primary">fixG</name>
    <name evidence="9" type="ORF">PsB1_0709</name>
</gene>
<dbReference type="EMBL" id="BPFZ01000003">
    <property type="protein sequence ID" value="GIU66555.1"/>
    <property type="molecule type" value="Genomic_DNA"/>
</dbReference>
<reference evidence="9" key="1">
    <citation type="submission" date="2021-05" db="EMBL/GenBank/DDBJ databases">
        <authorList>
            <person name="Tanabe Y."/>
        </authorList>
    </citation>
    <scope>NUCLEOTIDE SEQUENCE</scope>
    <source>
        <strain evidence="9">BOTRYCO-1</strain>
    </source>
</reference>
<name>A0ABQ4PU65_9PROT</name>
<keyword evidence="10" id="KW-1185">Reference proteome</keyword>
<keyword evidence="5" id="KW-0408">Iron</keyword>
<keyword evidence="3" id="KW-0479">Metal-binding</keyword>
<dbReference type="PROSITE" id="PS00198">
    <property type="entry name" value="4FE4S_FER_1"/>
    <property type="match status" value="1"/>
</dbReference>
<dbReference type="PROSITE" id="PS51379">
    <property type="entry name" value="4FE4S_FER_2"/>
    <property type="match status" value="1"/>
</dbReference>
<keyword evidence="7" id="KW-0472">Membrane</keyword>
<dbReference type="Proteomes" id="UP001161064">
    <property type="component" value="Unassembled WGS sequence"/>
</dbReference>
<dbReference type="InterPro" id="IPR017896">
    <property type="entry name" value="4Fe4S_Fe-S-bd"/>
</dbReference>
<dbReference type="Gene3D" id="2.60.40.10">
    <property type="entry name" value="Immunoglobulins"/>
    <property type="match status" value="1"/>
</dbReference>
<keyword evidence="2" id="KW-0004">4Fe-4S</keyword>